<evidence type="ECO:0000256" key="1">
    <source>
        <dbReference type="SAM" id="MobiDB-lite"/>
    </source>
</evidence>
<dbReference type="Proteomes" id="UP000524535">
    <property type="component" value="Unassembled WGS sequence"/>
</dbReference>
<feature type="compositionally biased region" description="Basic and acidic residues" evidence="1">
    <location>
        <begin position="1"/>
        <end position="10"/>
    </location>
</feature>
<sequence length="297" mass="31728">MTEGSRRDRSVQPGSSTTSGRAVSVKGLTRLVRHAVSAGKAGLVIANGSAGTVHLGEERRCYPETVLRQAVSLGLVTRAAGLVQASAEARNFLRRALAAAGMEGEGGFAGQHGEIVRTEVEIDGARQNVSRNLDDTPLSSLARLKDKAGTPFFPSEALGAGEKLLDDFTRGQLQPRITSSWEPRLSSRGKGEAGGLADIATSALEARRRFGRAMEAIGPELSGVAADVCCFGKGLELVERERQWPVRSAKLMLRTALLALARHYAPPPRHAQRRHSHHWGTQDFRPTAESYGSSGSS</sequence>
<dbReference type="EMBL" id="JACIGW010000002">
    <property type="protein sequence ID" value="MBB4348237.1"/>
    <property type="molecule type" value="Genomic_DNA"/>
</dbReference>
<feature type="domain" description="DUF6456" evidence="2">
    <location>
        <begin position="131"/>
        <end position="265"/>
    </location>
</feature>
<dbReference type="InterPro" id="IPR045599">
    <property type="entry name" value="DUF6456"/>
</dbReference>
<dbReference type="Pfam" id="PF20057">
    <property type="entry name" value="DUF6456"/>
    <property type="match status" value="1"/>
</dbReference>
<evidence type="ECO:0000259" key="2">
    <source>
        <dbReference type="Pfam" id="PF20057"/>
    </source>
</evidence>
<evidence type="ECO:0000313" key="5">
    <source>
        <dbReference type="EMBL" id="MBB4446163.1"/>
    </source>
</evidence>
<dbReference type="EMBL" id="JACIHM010000002">
    <property type="protein sequence ID" value="MBB4446163.1"/>
    <property type="molecule type" value="Genomic_DNA"/>
</dbReference>
<evidence type="ECO:0000313" key="7">
    <source>
        <dbReference type="Proteomes" id="UP000524535"/>
    </source>
</evidence>
<comment type="caution">
    <text evidence="3">The sequence shown here is derived from an EMBL/GenBank/DDBJ whole genome shotgun (WGS) entry which is preliminary data.</text>
</comment>
<accession>A0A7W6S8E1</accession>
<evidence type="ECO:0000313" key="3">
    <source>
        <dbReference type="EMBL" id="MBB4348237.1"/>
    </source>
</evidence>
<evidence type="ECO:0000313" key="8">
    <source>
        <dbReference type="Proteomes" id="UP000576087"/>
    </source>
</evidence>
<dbReference type="Proteomes" id="UP000520770">
    <property type="component" value="Unassembled WGS sequence"/>
</dbReference>
<feature type="region of interest" description="Disordered" evidence="1">
    <location>
        <begin position="266"/>
        <end position="297"/>
    </location>
</feature>
<evidence type="ECO:0000313" key="6">
    <source>
        <dbReference type="Proteomes" id="UP000520770"/>
    </source>
</evidence>
<dbReference type="Proteomes" id="UP000576087">
    <property type="component" value="Unassembled WGS sequence"/>
</dbReference>
<protein>
    <recommendedName>
        <fullName evidence="2">DUF6456 domain-containing protein</fullName>
    </recommendedName>
</protein>
<reference evidence="6 7" key="1">
    <citation type="submission" date="2020-08" db="EMBL/GenBank/DDBJ databases">
        <title>Genomic Encyclopedia of Type Strains, Phase IV (KMG-V): Genome sequencing to study the core and pangenomes of soil and plant-associated prokaryotes.</title>
        <authorList>
            <person name="Whitman W."/>
        </authorList>
    </citation>
    <scope>NUCLEOTIDE SEQUENCE [LARGE SCALE GENOMIC DNA]</scope>
    <source>
        <strain evidence="4 7">SEMIA 444</strain>
        <strain evidence="3 6">SEMIA 448</strain>
        <strain evidence="5 8">SEMIA 452</strain>
    </source>
</reference>
<keyword evidence="7" id="KW-1185">Reference proteome</keyword>
<organism evidence="3 6">
    <name type="scientific">Aliirhizobium cellulosilyticum</name>
    <dbReference type="NCBI Taxonomy" id="393664"/>
    <lineage>
        <taxon>Bacteria</taxon>
        <taxon>Pseudomonadati</taxon>
        <taxon>Pseudomonadota</taxon>
        <taxon>Alphaproteobacteria</taxon>
        <taxon>Hyphomicrobiales</taxon>
        <taxon>Rhizobiaceae</taxon>
        <taxon>Aliirhizobium</taxon>
    </lineage>
</organism>
<feature type="region of interest" description="Disordered" evidence="1">
    <location>
        <begin position="1"/>
        <end position="22"/>
    </location>
</feature>
<dbReference type="EMBL" id="JACIGY010000002">
    <property type="protein sequence ID" value="MBB4411473.1"/>
    <property type="molecule type" value="Genomic_DNA"/>
</dbReference>
<feature type="compositionally biased region" description="Polar residues" evidence="1">
    <location>
        <begin position="12"/>
        <end position="21"/>
    </location>
</feature>
<evidence type="ECO:0000313" key="4">
    <source>
        <dbReference type="EMBL" id="MBB4411473.1"/>
    </source>
</evidence>
<name>A0A7W6S8E1_9HYPH</name>
<dbReference type="AlphaFoldDB" id="A0A7W6S8E1"/>
<proteinExistence type="predicted"/>
<dbReference type="RefSeq" id="WP_246435916.1">
    <property type="nucleotide sequence ID" value="NZ_JACIGW010000002.1"/>
</dbReference>
<gene>
    <name evidence="4" type="ORF">GGE31_001978</name>
    <name evidence="3" type="ORF">GGE33_001979</name>
    <name evidence="5" type="ORF">GGE35_001979</name>
</gene>